<dbReference type="NCBIfam" id="TIGR01180">
    <property type="entry name" value="aman2_put"/>
    <property type="match status" value="1"/>
</dbReference>
<dbReference type="EC" id="3.2.1.-" evidence="4"/>
<dbReference type="PANTHER" id="PTHR12143:SF43">
    <property type="entry name" value="PUTATIVE-RELATED"/>
    <property type="match status" value="1"/>
</dbReference>
<feature type="region of interest" description="Disordered" evidence="1">
    <location>
        <begin position="136"/>
        <end position="161"/>
    </location>
</feature>
<keyword evidence="5" id="KW-1185">Reference proteome</keyword>
<evidence type="ECO:0000313" key="4">
    <source>
        <dbReference type="EMBL" id="MEF2253900.1"/>
    </source>
</evidence>
<dbReference type="GO" id="GO:0016798">
    <property type="term" value="F:hydrolase activity, acting on glycosyl bonds"/>
    <property type="evidence" value="ECO:0007669"/>
    <property type="project" value="UniProtKB-KW"/>
</dbReference>
<keyword evidence="4" id="KW-0326">Glycosidase</keyword>
<protein>
    <submittedName>
        <fullName evidence="4">GH92 family glycosyl hydrolase</fullName>
        <ecNumber evidence="4">3.2.1.-</ecNumber>
    </submittedName>
</protein>
<evidence type="ECO:0000259" key="2">
    <source>
        <dbReference type="Pfam" id="PF07971"/>
    </source>
</evidence>
<gene>
    <name evidence="4" type="ORF">V2V91_01955</name>
</gene>
<dbReference type="InterPro" id="IPR041371">
    <property type="entry name" value="GH92_N"/>
</dbReference>
<dbReference type="InterPro" id="IPR014718">
    <property type="entry name" value="GH-type_carb-bd"/>
</dbReference>
<evidence type="ECO:0000259" key="3">
    <source>
        <dbReference type="Pfam" id="PF17678"/>
    </source>
</evidence>
<feature type="domain" description="Glycosyl hydrolase family 92" evidence="2">
    <location>
        <begin position="362"/>
        <end position="855"/>
    </location>
</feature>
<name>A0ABU7V3N5_9MICO</name>
<dbReference type="InterPro" id="IPR008928">
    <property type="entry name" value="6-hairpin_glycosidase_sf"/>
</dbReference>
<comment type="caution">
    <text evidence="4">The sequence shown here is derived from an EMBL/GenBank/DDBJ whole genome shotgun (WGS) entry which is preliminary data.</text>
</comment>
<dbReference type="Gene3D" id="1.20.1050.60">
    <property type="entry name" value="alpha-1,2-mannosidase"/>
    <property type="match status" value="1"/>
</dbReference>
<dbReference type="EMBL" id="JAZHOV010000001">
    <property type="protein sequence ID" value="MEF2253900.1"/>
    <property type="molecule type" value="Genomic_DNA"/>
</dbReference>
<dbReference type="InterPro" id="IPR050883">
    <property type="entry name" value="PNGase"/>
</dbReference>
<dbReference type="PANTHER" id="PTHR12143">
    <property type="entry name" value="PEPTIDE N-GLYCANASE PNGASE -RELATED"/>
    <property type="match status" value="1"/>
</dbReference>
<dbReference type="InterPro" id="IPR012939">
    <property type="entry name" value="Glyco_hydro_92"/>
</dbReference>
<dbReference type="Pfam" id="PF17678">
    <property type="entry name" value="Glyco_hydro_92N"/>
    <property type="match status" value="1"/>
</dbReference>
<feature type="region of interest" description="Disordered" evidence="1">
    <location>
        <begin position="57"/>
        <end position="76"/>
    </location>
</feature>
<dbReference type="Gene3D" id="1.20.1610.10">
    <property type="entry name" value="alpha-1,2-mannosidases domains"/>
    <property type="match status" value="1"/>
</dbReference>
<sequence>MPIAADLPDRPVEADDELVWEVYPRFDEDAAEIRDGFRAASVALDLHLEGGRRLLQAQPVETDGTESGASGRADLDVPDQWNQRRVSLAPVAGARIDAAELVIDPPLASGAVGARLEGWISGPRVEKTRLLAASASPSERVLTTRGSHSSPERSRGLTQPAAAVPHGGIQLTPATRLDNPHWTYSWNAHGPGPRPVLQGLLISRSPSIWIGDRGALAIRVGLAGGGDPPAAEFDHDAEQAHPHRYRLESVDGIRIDAAATDHAARIEVTFPSTGCIALCAPGAPLEIVEVREIAPDTIEVAASSLLPSPHDTDPLRGYHCVTLRGPGLRARRDAEGLAIEADAGTLTVAIGSSQLSLETSRAAAAEVAGRSVADLARAAQRRWDAVLGTVEVAGTDEQRALVASDLYRLFLFPSRHDEDTDAGPRYPSPTRRDRPDTAVRAGRAIRAGRMLTNNGFWDTYRTAWPAYALLAPEHAVELLDGMLEHVRDGGWSPRWSAGTSLDAMVGTSLDVIAADLVSAELPGIDLDTAYAAALRNATCAPSDPRFGRRELTESLRRGWVSAATDESVSWTLEGAIADAGAAVLARAAARAHPAQAPRYQADARYLAHRALAYTSLWDAETGFFRPRADDGGWADEPFDPRVWGGAHTETNAWGQRFSAPHDGAGLAALFGGPEVLGEALDAAFAEPETGRARFAGSYGRVIHEMVEARDIRRGMWALSNQPAHHVPWMYGHSDRPWRTDEVLTDAATRLFRGIRLGQGYPGDEDNGEMSAWHLFATLGLAPYQPGSGMLLLTAPQVPEARLRPIGGEELILRATRRSASDRYIRSVRRDGAPWTRPDVSLRDLREGGEWVIELGAEPVRWAQPPSSRPFFAPEGVERIALKDLVEVPAELGSIGPGRSRELHLMPVSGVADDPLLVIGLQDAGTHVFRVLADGVLIATFVDECWPWPLQARPFAVPVPPGTRHVTLVWDEGPAVLTLIQLLAAPVG</sequence>
<dbReference type="Gene3D" id="2.70.98.10">
    <property type="match status" value="1"/>
</dbReference>
<organism evidence="4 5">
    <name type="scientific">Microbacterium schleiferi</name>
    <dbReference type="NCBI Taxonomy" id="69362"/>
    <lineage>
        <taxon>Bacteria</taxon>
        <taxon>Bacillati</taxon>
        <taxon>Actinomycetota</taxon>
        <taxon>Actinomycetes</taxon>
        <taxon>Micrococcales</taxon>
        <taxon>Microbacteriaceae</taxon>
        <taxon>Microbacterium</taxon>
    </lineage>
</organism>
<dbReference type="RefSeq" id="WP_331790579.1">
    <property type="nucleotide sequence ID" value="NZ_JAZHOV010000001.1"/>
</dbReference>
<dbReference type="Pfam" id="PF07971">
    <property type="entry name" value="Glyco_hydro_92"/>
    <property type="match status" value="1"/>
</dbReference>
<reference evidence="4 5" key="1">
    <citation type="submission" date="2024-01" db="EMBL/GenBank/DDBJ databases">
        <title>the genome sequence of strain Microbacterium schleiferi NBRC 15075.</title>
        <authorList>
            <person name="Ding Y."/>
            <person name="Zhang G."/>
        </authorList>
    </citation>
    <scope>NUCLEOTIDE SEQUENCE [LARGE SCALE GENOMIC DNA]</scope>
    <source>
        <strain evidence="4 5">NBRC 15075</strain>
    </source>
</reference>
<dbReference type="SUPFAM" id="SSF48208">
    <property type="entry name" value="Six-hairpin glycosidases"/>
    <property type="match status" value="1"/>
</dbReference>
<proteinExistence type="predicted"/>
<feature type="region of interest" description="Disordered" evidence="1">
    <location>
        <begin position="418"/>
        <end position="437"/>
    </location>
</feature>
<evidence type="ECO:0000256" key="1">
    <source>
        <dbReference type="SAM" id="MobiDB-lite"/>
    </source>
</evidence>
<evidence type="ECO:0000313" key="5">
    <source>
        <dbReference type="Proteomes" id="UP001351900"/>
    </source>
</evidence>
<dbReference type="Gene3D" id="3.30.2080.10">
    <property type="entry name" value="GH92 mannosidase domain"/>
    <property type="match status" value="1"/>
</dbReference>
<dbReference type="InterPro" id="IPR005887">
    <property type="entry name" value="GH92_a_mannosidase_put"/>
</dbReference>
<keyword evidence="4" id="KW-0378">Hydrolase</keyword>
<dbReference type="Proteomes" id="UP001351900">
    <property type="component" value="Unassembled WGS sequence"/>
</dbReference>
<accession>A0ABU7V3N5</accession>
<feature type="domain" description="Glycosyl hydrolase family 92 N-terminal" evidence="3">
    <location>
        <begin position="150"/>
        <end position="273"/>
    </location>
</feature>